<evidence type="ECO:0000313" key="5">
    <source>
        <dbReference type="Proteomes" id="UP000622610"/>
    </source>
</evidence>
<dbReference type="RefSeq" id="WP_188368345.1">
    <property type="nucleotide sequence ID" value="NZ_BMDT01000012.1"/>
</dbReference>
<proteinExistence type="predicted"/>
<dbReference type="PROSITE" id="PS51186">
    <property type="entry name" value="GNAT"/>
    <property type="match status" value="1"/>
</dbReference>
<accession>A0A917JFW0</accession>
<dbReference type="InterPro" id="IPR016181">
    <property type="entry name" value="Acyl_CoA_acyltransferase"/>
</dbReference>
<dbReference type="EMBL" id="BMDT01000012">
    <property type="protein sequence ID" value="GGI66518.1"/>
    <property type="molecule type" value="Genomic_DNA"/>
</dbReference>
<evidence type="ECO:0000313" key="4">
    <source>
        <dbReference type="EMBL" id="GGI66518.1"/>
    </source>
</evidence>
<dbReference type="Proteomes" id="UP000622610">
    <property type="component" value="Unassembled WGS sequence"/>
</dbReference>
<dbReference type="PANTHER" id="PTHR43420">
    <property type="entry name" value="ACETYLTRANSFERASE"/>
    <property type="match status" value="1"/>
</dbReference>
<name>A0A917JFW0_9ENTE</name>
<evidence type="ECO:0000259" key="3">
    <source>
        <dbReference type="PROSITE" id="PS51186"/>
    </source>
</evidence>
<dbReference type="PANTHER" id="PTHR43420:SF47">
    <property type="entry name" value="N-ACETYLTRANSFERASE DOMAIN-CONTAINING PROTEIN"/>
    <property type="match status" value="1"/>
</dbReference>
<keyword evidence="5" id="KW-1185">Reference proteome</keyword>
<reference evidence="4" key="1">
    <citation type="journal article" date="2014" name="Int. J. Syst. Evol. Microbiol.">
        <title>Complete genome sequence of Corynebacterium casei LMG S-19264T (=DSM 44701T), isolated from a smear-ripened cheese.</title>
        <authorList>
            <consortium name="US DOE Joint Genome Institute (JGI-PGF)"/>
            <person name="Walter F."/>
            <person name="Albersmeier A."/>
            <person name="Kalinowski J."/>
            <person name="Ruckert C."/>
        </authorList>
    </citation>
    <scope>NUCLEOTIDE SEQUENCE</scope>
    <source>
        <strain evidence="4">CCM 8433</strain>
    </source>
</reference>
<dbReference type="AlphaFoldDB" id="A0A917JFW0"/>
<organism evidence="4 5">
    <name type="scientific">Enterococcus alcedinis</name>
    <dbReference type="NCBI Taxonomy" id="1274384"/>
    <lineage>
        <taxon>Bacteria</taxon>
        <taxon>Bacillati</taxon>
        <taxon>Bacillota</taxon>
        <taxon>Bacilli</taxon>
        <taxon>Lactobacillales</taxon>
        <taxon>Enterococcaceae</taxon>
        <taxon>Enterococcus</taxon>
    </lineage>
</organism>
<protein>
    <submittedName>
        <fullName evidence="4">N-acetyltransferase</fullName>
    </submittedName>
</protein>
<feature type="domain" description="N-acetyltransferase" evidence="3">
    <location>
        <begin position="4"/>
        <end position="173"/>
    </location>
</feature>
<dbReference type="InterPro" id="IPR050680">
    <property type="entry name" value="YpeA/RimI_acetyltransf"/>
</dbReference>
<dbReference type="GO" id="GO:0016747">
    <property type="term" value="F:acyltransferase activity, transferring groups other than amino-acyl groups"/>
    <property type="evidence" value="ECO:0007669"/>
    <property type="project" value="InterPro"/>
</dbReference>
<reference evidence="4" key="2">
    <citation type="submission" date="2020-09" db="EMBL/GenBank/DDBJ databases">
        <authorList>
            <person name="Sun Q."/>
            <person name="Sedlacek I."/>
        </authorList>
    </citation>
    <scope>NUCLEOTIDE SEQUENCE</scope>
    <source>
        <strain evidence="4">CCM 8433</strain>
    </source>
</reference>
<dbReference type="Gene3D" id="3.40.630.30">
    <property type="match status" value="1"/>
</dbReference>
<dbReference type="SUPFAM" id="SSF55729">
    <property type="entry name" value="Acyl-CoA N-acyltransferases (Nat)"/>
    <property type="match status" value="1"/>
</dbReference>
<gene>
    <name evidence="4" type="ORF">GCM10011482_21720</name>
</gene>
<sequence>MNQLELIQCKVEDLAKLKAIGIETYKDTFEVQNTPENMKAYLDTAYAESKLLEELQTADSFFYFLQAGAQTVGYLKLNVNQAQTEEIAENSLEIERIYIRKAHCRKGYGRYLLQAAEEKARALEKSSVWLGVWEYNLNARAFYEKMGFKRVSQHAFFMGDDEQIDFILLKNIV</sequence>
<keyword evidence="1" id="KW-0808">Transferase</keyword>
<dbReference type="CDD" id="cd04301">
    <property type="entry name" value="NAT_SF"/>
    <property type="match status" value="1"/>
</dbReference>
<dbReference type="Pfam" id="PF00583">
    <property type="entry name" value="Acetyltransf_1"/>
    <property type="match status" value="1"/>
</dbReference>
<keyword evidence="2" id="KW-0012">Acyltransferase</keyword>
<evidence type="ECO:0000256" key="2">
    <source>
        <dbReference type="ARBA" id="ARBA00023315"/>
    </source>
</evidence>
<dbReference type="InterPro" id="IPR000182">
    <property type="entry name" value="GNAT_dom"/>
</dbReference>
<evidence type="ECO:0000256" key="1">
    <source>
        <dbReference type="ARBA" id="ARBA00022679"/>
    </source>
</evidence>
<comment type="caution">
    <text evidence="4">The sequence shown here is derived from an EMBL/GenBank/DDBJ whole genome shotgun (WGS) entry which is preliminary data.</text>
</comment>